<evidence type="ECO:0008006" key="4">
    <source>
        <dbReference type="Google" id="ProtNLM"/>
    </source>
</evidence>
<reference evidence="2 3" key="1">
    <citation type="submission" date="2023-08" db="EMBL/GenBank/DDBJ databases">
        <title>Annotated Genome Sequence of Vanrija albida AlHP1.</title>
        <authorList>
            <person name="Herzog R."/>
        </authorList>
    </citation>
    <scope>NUCLEOTIDE SEQUENCE [LARGE SCALE GENOMIC DNA]</scope>
    <source>
        <strain evidence="2 3">AlHP1</strain>
    </source>
</reference>
<organism evidence="2 3">
    <name type="scientific">Vanrija albida</name>
    <dbReference type="NCBI Taxonomy" id="181172"/>
    <lineage>
        <taxon>Eukaryota</taxon>
        <taxon>Fungi</taxon>
        <taxon>Dikarya</taxon>
        <taxon>Basidiomycota</taxon>
        <taxon>Agaricomycotina</taxon>
        <taxon>Tremellomycetes</taxon>
        <taxon>Trichosporonales</taxon>
        <taxon>Trichosporonaceae</taxon>
        <taxon>Vanrija</taxon>
    </lineage>
</organism>
<protein>
    <recommendedName>
        <fullName evidence="4">Mediator of RNA polymerase II transcription subunit 21</fullName>
    </recommendedName>
</protein>
<dbReference type="Proteomes" id="UP001565368">
    <property type="component" value="Unassembled WGS sequence"/>
</dbReference>
<feature type="compositionally biased region" description="Low complexity" evidence="1">
    <location>
        <begin position="103"/>
        <end position="113"/>
    </location>
</feature>
<proteinExistence type="predicted"/>
<dbReference type="GeneID" id="95988493"/>
<feature type="compositionally biased region" description="Low complexity" evidence="1">
    <location>
        <begin position="127"/>
        <end position="138"/>
    </location>
</feature>
<evidence type="ECO:0000256" key="1">
    <source>
        <dbReference type="SAM" id="MobiDB-lite"/>
    </source>
</evidence>
<accession>A0ABR3PTJ8</accession>
<dbReference type="InterPro" id="IPR038966">
    <property type="entry name" value="TMA17"/>
</dbReference>
<feature type="region of interest" description="Disordered" evidence="1">
    <location>
        <begin position="103"/>
        <end position="138"/>
    </location>
</feature>
<comment type="caution">
    <text evidence="2">The sequence shown here is derived from an EMBL/GenBank/DDBJ whole genome shotgun (WGS) entry which is preliminary data.</text>
</comment>
<keyword evidence="3" id="KW-1185">Reference proteome</keyword>
<dbReference type="EMBL" id="JBBXJM010000006">
    <property type="protein sequence ID" value="KAL1405777.1"/>
    <property type="molecule type" value="Genomic_DNA"/>
</dbReference>
<gene>
    <name evidence="2" type="ORF">Q8F55_007450</name>
</gene>
<evidence type="ECO:0000313" key="3">
    <source>
        <dbReference type="Proteomes" id="UP001565368"/>
    </source>
</evidence>
<dbReference type="RefSeq" id="XP_069205721.1">
    <property type="nucleotide sequence ID" value="XM_069355880.1"/>
</dbReference>
<evidence type="ECO:0000313" key="2">
    <source>
        <dbReference type="EMBL" id="KAL1405777.1"/>
    </source>
</evidence>
<name>A0ABR3PTJ8_9TREE</name>
<dbReference type="PANTHER" id="PTHR40422:SF1">
    <property type="entry name" value="TRANSLATION MACHINERY-ASSOCIATED PROTEIN 17"/>
    <property type="match status" value="1"/>
</dbReference>
<sequence>MASFQTSHPQPFTLSEAQQLDVGVIVAEISRLQNSLAHLAASQAELASFLSEEEDADLRAAHDENAGVIASQEERVAMLLHVLEGKVGRESLAHYGVALPDAAGPAAAGPAAPSSMDVDGAAGGDGANDPDADPGLHL</sequence>
<dbReference type="PANTHER" id="PTHR40422">
    <property type="entry name" value="TRANSLATION MACHINERY-ASSOCIATED PROTEIN 17"/>
    <property type="match status" value="1"/>
</dbReference>